<feature type="compositionally biased region" description="Polar residues" evidence="1">
    <location>
        <begin position="85"/>
        <end position="95"/>
    </location>
</feature>
<dbReference type="EMBL" id="BRYA01000309">
    <property type="protein sequence ID" value="GMI46649.1"/>
    <property type="molecule type" value="Genomic_DNA"/>
</dbReference>
<evidence type="ECO:0000313" key="2">
    <source>
        <dbReference type="EMBL" id="GMI46649.1"/>
    </source>
</evidence>
<comment type="caution">
    <text evidence="2">The sequence shown here is derived from an EMBL/GenBank/DDBJ whole genome shotgun (WGS) entry which is preliminary data.</text>
</comment>
<organism evidence="2 3">
    <name type="scientific">Triparma columacea</name>
    <dbReference type="NCBI Taxonomy" id="722753"/>
    <lineage>
        <taxon>Eukaryota</taxon>
        <taxon>Sar</taxon>
        <taxon>Stramenopiles</taxon>
        <taxon>Ochrophyta</taxon>
        <taxon>Bolidophyceae</taxon>
        <taxon>Parmales</taxon>
        <taxon>Triparmaceae</taxon>
        <taxon>Triparma</taxon>
    </lineage>
</organism>
<feature type="compositionally biased region" description="Low complexity" evidence="1">
    <location>
        <begin position="20"/>
        <end position="31"/>
    </location>
</feature>
<evidence type="ECO:0000256" key="1">
    <source>
        <dbReference type="SAM" id="MobiDB-lite"/>
    </source>
</evidence>
<protein>
    <submittedName>
        <fullName evidence="2">Uncharacterized protein</fullName>
    </submittedName>
</protein>
<dbReference type="AlphaFoldDB" id="A0A9W7GJ22"/>
<keyword evidence="3" id="KW-1185">Reference proteome</keyword>
<feature type="region of interest" description="Disordered" evidence="1">
    <location>
        <begin position="76"/>
        <end position="107"/>
    </location>
</feature>
<gene>
    <name evidence="2" type="ORF">TrCOL_g11441</name>
</gene>
<name>A0A9W7GJ22_9STRA</name>
<feature type="compositionally biased region" description="Polar residues" evidence="1">
    <location>
        <begin position="37"/>
        <end position="53"/>
    </location>
</feature>
<sequence>MSGAMSGAVISSDHGSDHAPSFSTPSSTSSPFSPPTYTRSQIEDNNASHTDQASPARFLAVIDGYVVDASEYARPSVHPGGVKKATTTNDESTGATGKWGGFSFTKGRNAHFPGTGKRWKEGVEEWLKGGDGEVKFEGKGKGRIWIKGIFVEG</sequence>
<evidence type="ECO:0000313" key="3">
    <source>
        <dbReference type="Proteomes" id="UP001165065"/>
    </source>
</evidence>
<dbReference type="Proteomes" id="UP001165065">
    <property type="component" value="Unassembled WGS sequence"/>
</dbReference>
<accession>A0A9W7GJ22</accession>
<dbReference type="OrthoDB" id="260519at2759"/>
<reference evidence="3" key="1">
    <citation type="journal article" date="2023" name="Commun. Biol.">
        <title>Genome analysis of Parmales, the sister group of diatoms, reveals the evolutionary specialization of diatoms from phago-mixotrophs to photoautotrophs.</title>
        <authorList>
            <person name="Ban H."/>
            <person name="Sato S."/>
            <person name="Yoshikawa S."/>
            <person name="Yamada K."/>
            <person name="Nakamura Y."/>
            <person name="Ichinomiya M."/>
            <person name="Sato N."/>
            <person name="Blanc-Mathieu R."/>
            <person name="Endo H."/>
            <person name="Kuwata A."/>
            <person name="Ogata H."/>
        </authorList>
    </citation>
    <scope>NUCLEOTIDE SEQUENCE [LARGE SCALE GENOMIC DNA]</scope>
</reference>
<proteinExistence type="predicted"/>
<feature type="region of interest" description="Disordered" evidence="1">
    <location>
        <begin position="1"/>
        <end position="53"/>
    </location>
</feature>